<organism evidence="1 2">
    <name type="scientific">Hyalomma asiaticum</name>
    <name type="common">Tick</name>
    <dbReference type="NCBI Taxonomy" id="266040"/>
    <lineage>
        <taxon>Eukaryota</taxon>
        <taxon>Metazoa</taxon>
        <taxon>Ecdysozoa</taxon>
        <taxon>Arthropoda</taxon>
        <taxon>Chelicerata</taxon>
        <taxon>Arachnida</taxon>
        <taxon>Acari</taxon>
        <taxon>Parasitiformes</taxon>
        <taxon>Ixodida</taxon>
        <taxon>Ixodoidea</taxon>
        <taxon>Ixodidae</taxon>
        <taxon>Hyalomminae</taxon>
        <taxon>Hyalomma</taxon>
    </lineage>
</organism>
<keyword evidence="2" id="KW-1185">Reference proteome</keyword>
<gene>
    <name evidence="1" type="ORF">HPB50_005042</name>
</gene>
<accession>A0ACB7RUD2</accession>
<evidence type="ECO:0000313" key="2">
    <source>
        <dbReference type="Proteomes" id="UP000821845"/>
    </source>
</evidence>
<sequence>MAERRSSSPLRCTQSSAKACQKKRRASFPSHGSLTIAPPLQHSPNPQPGKSQEMPLPELFVAVPDQSATEGTAPSSAEVPCGYLDGHAAAGGDWLSTPPSSPLVSTLPPHGYIAAPSIFVTPTYYQHPAFPCAQPPPPSTTDSDTTLTTGKYGDTFKAYYPLNQAHLVELTAFEKLYMVDSHRYGPPEKNTCSKTVPTASDAAGAALPSPSLDNIAAGRRARRKDADSTSAMSSD</sequence>
<evidence type="ECO:0000313" key="1">
    <source>
        <dbReference type="EMBL" id="KAH6925421.1"/>
    </source>
</evidence>
<name>A0ACB7RUD2_HYAAI</name>
<comment type="caution">
    <text evidence="1">The sequence shown here is derived from an EMBL/GenBank/DDBJ whole genome shotgun (WGS) entry which is preliminary data.</text>
</comment>
<dbReference type="EMBL" id="CM023487">
    <property type="protein sequence ID" value="KAH6925421.1"/>
    <property type="molecule type" value="Genomic_DNA"/>
</dbReference>
<proteinExistence type="predicted"/>
<protein>
    <submittedName>
        <fullName evidence="1">Uncharacterized protein</fullName>
    </submittedName>
</protein>
<reference evidence="1" key="1">
    <citation type="submission" date="2020-05" db="EMBL/GenBank/DDBJ databases">
        <title>Large-scale comparative analyses of tick genomes elucidate their genetic diversity and vector capacities.</title>
        <authorList>
            <person name="Jia N."/>
            <person name="Wang J."/>
            <person name="Shi W."/>
            <person name="Du L."/>
            <person name="Sun Y."/>
            <person name="Zhan W."/>
            <person name="Jiang J."/>
            <person name="Wang Q."/>
            <person name="Zhang B."/>
            <person name="Ji P."/>
            <person name="Sakyi L.B."/>
            <person name="Cui X."/>
            <person name="Yuan T."/>
            <person name="Jiang B."/>
            <person name="Yang W."/>
            <person name="Lam T.T.-Y."/>
            <person name="Chang Q."/>
            <person name="Ding S."/>
            <person name="Wang X."/>
            <person name="Zhu J."/>
            <person name="Ruan X."/>
            <person name="Zhao L."/>
            <person name="Wei J."/>
            <person name="Que T."/>
            <person name="Du C."/>
            <person name="Cheng J."/>
            <person name="Dai P."/>
            <person name="Han X."/>
            <person name="Huang E."/>
            <person name="Gao Y."/>
            <person name="Liu J."/>
            <person name="Shao H."/>
            <person name="Ye R."/>
            <person name="Li L."/>
            <person name="Wei W."/>
            <person name="Wang X."/>
            <person name="Wang C."/>
            <person name="Yang T."/>
            <person name="Huo Q."/>
            <person name="Li W."/>
            <person name="Guo W."/>
            <person name="Chen H."/>
            <person name="Zhou L."/>
            <person name="Ni X."/>
            <person name="Tian J."/>
            <person name="Zhou Y."/>
            <person name="Sheng Y."/>
            <person name="Liu T."/>
            <person name="Pan Y."/>
            <person name="Xia L."/>
            <person name="Li J."/>
            <person name="Zhao F."/>
            <person name="Cao W."/>
        </authorList>
    </citation>
    <scope>NUCLEOTIDE SEQUENCE</scope>
    <source>
        <strain evidence="1">Hyas-2018</strain>
    </source>
</reference>
<dbReference type="Proteomes" id="UP000821845">
    <property type="component" value="Chromosome 7"/>
</dbReference>